<dbReference type="InterPro" id="IPR001650">
    <property type="entry name" value="Helicase_C-like"/>
</dbReference>
<dbReference type="GO" id="GO:0005829">
    <property type="term" value="C:cytosol"/>
    <property type="evidence" value="ECO:0007669"/>
    <property type="project" value="TreeGrafter"/>
</dbReference>
<protein>
    <recommendedName>
        <fullName evidence="12">RNA helicase</fullName>
    </recommendedName>
</protein>
<dbReference type="PANTHER" id="PTHR47959">
    <property type="entry name" value="ATP-DEPENDENT RNA HELICASE RHLE-RELATED"/>
    <property type="match status" value="1"/>
</dbReference>
<dbReference type="InterPro" id="IPR014014">
    <property type="entry name" value="RNA_helicase_DEAD_Q_motif"/>
</dbReference>
<feature type="short sequence motif" description="Q motif" evidence="5">
    <location>
        <begin position="51"/>
        <end position="79"/>
    </location>
</feature>
<keyword evidence="2" id="KW-0378">Hydrolase</keyword>
<dbReference type="PROSITE" id="PS51192">
    <property type="entry name" value="HELICASE_ATP_BIND_1"/>
    <property type="match status" value="1"/>
</dbReference>
<dbReference type="Proteomes" id="UP001202328">
    <property type="component" value="Unassembled WGS sequence"/>
</dbReference>
<comment type="caution">
    <text evidence="10">The sequence shown here is derived from an EMBL/GenBank/DDBJ whole genome shotgun (WGS) entry which is preliminary data.</text>
</comment>
<dbReference type="Pfam" id="PF00271">
    <property type="entry name" value="Helicase_C"/>
    <property type="match status" value="1"/>
</dbReference>
<feature type="region of interest" description="Disordered" evidence="6">
    <location>
        <begin position="1"/>
        <end position="41"/>
    </location>
</feature>
<evidence type="ECO:0000313" key="11">
    <source>
        <dbReference type="Proteomes" id="UP001202328"/>
    </source>
</evidence>
<dbReference type="GO" id="GO:0005524">
    <property type="term" value="F:ATP binding"/>
    <property type="evidence" value="ECO:0007669"/>
    <property type="project" value="UniProtKB-KW"/>
</dbReference>
<name>A0AAD4SJB3_9MAGN</name>
<reference evidence="10" key="1">
    <citation type="submission" date="2022-04" db="EMBL/GenBank/DDBJ databases">
        <title>A functionally conserved STORR gene fusion in Papaver species that diverged 16.8 million years ago.</title>
        <authorList>
            <person name="Catania T."/>
        </authorList>
    </citation>
    <scope>NUCLEOTIDE SEQUENCE</scope>
    <source>
        <strain evidence="10">S-188037</strain>
    </source>
</reference>
<evidence type="ECO:0000256" key="2">
    <source>
        <dbReference type="ARBA" id="ARBA00022801"/>
    </source>
</evidence>
<dbReference type="PROSITE" id="PS51194">
    <property type="entry name" value="HELICASE_CTER"/>
    <property type="match status" value="1"/>
</dbReference>
<dbReference type="AlphaFoldDB" id="A0AAD4SJB3"/>
<keyword evidence="1" id="KW-0547">Nucleotide-binding</keyword>
<dbReference type="CDD" id="cd18787">
    <property type="entry name" value="SF2_C_DEAD"/>
    <property type="match status" value="1"/>
</dbReference>
<evidence type="ECO:0008006" key="12">
    <source>
        <dbReference type="Google" id="ProtNLM"/>
    </source>
</evidence>
<gene>
    <name evidence="10" type="ORF">MKW98_016259</name>
</gene>
<feature type="domain" description="Helicase ATP-binding" evidence="7">
    <location>
        <begin position="82"/>
        <end position="255"/>
    </location>
</feature>
<dbReference type="GO" id="GO:0016787">
    <property type="term" value="F:hydrolase activity"/>
    <property type="evidence" value="ECO:0007669"/>
    <property type="project" value="UniProtKB-KW"/>
</dbReference>
<accession>A0AAD4SJB3</accession>
<evidence type="ECO:0000259" key="8">
    <source>
        <dbReference type="PROSITE" id="PS51194"/>
    </source>
</evidence>
<proteinExistence type="predicted"/>
<evidence type="ECO:0000256" key="3">
    <source>
        <dbReference type="ARBA" id="ARBA00022806"/>
    </source>
</evidence>
<dbReference type="CDD" id="cd17955">
    <property type="entry name" value="DEADc_DDX49"/>
    <property type="match status" value="1"/>
</dbReference>
<keyword evidence="4" id="KW-0067">ATP-binding</keyword>
<dbReference type="InterPro" id="IPR027417">
    <property type="entry name" value="P-loop_NTPase"/>
</dbReference>
<sequence length="603" mass="68051">MEEDTLVDQPPFSKKKFTPKVSQKPPLVTEKPQPNEPLEVEKSCDPESYTLSFSDLGLADCATRTCKELGMKKPTQVQHHCIPRILAGQDVLGLAQTGSGKTTAFALPILNRLAENPYGVFALVITPTRDLAYQLAEQFRALGASLHLRCAVVVGGMDMITQARALMQRPHVVIATLGRIKVLLEQNPDIPFVFSKTKFLVLDEADSVLDVGLEEQLCAIFQYLPKDRQTLLFSATMTENLQTLLEVSANKAYFYEQYEGFKTVESLKQQYVFVPKNIKDVYLVHFLSKMEEMGVRSAIIFVSTCRSCHLLSLLLEELEQPAVGLHSHKSQALRISALHRFKSGQTPILLPTDVASRGLDIPTVDLVINYDIPRYAQDYLHRVGRTARAGRGGLAVSFVTQNDVDLIHEIESVVGKQLDKFECRENDVLAEITKVYKAKRVATMKMMDDGFDQKAEERKAPEAKNTIRERVVERKDLEEKKNQNCFRRRIKRCAQVLKKEMQQGSSWFTVQHMCRLTKFRVCAGAFRKKTGVSCALLVICRWEELSEDPFFVPNTEEIEESGDGSNILPNTARKLIDAVRRRKGLPVEEKYYLAFGSPTELGD</sequence>
<dbReference type="SUPFAM" id="SSF52540">
    <property type="entry name" value="P-loop containing nucleoside triphosphate hydrolases"/>
    <property type="match status" value="1"/>
</dbReference>
<dbReference type="InterPro" id="IPR014001">
    <property type="entry name" value="Helicase_ATP-bd"/>
</dbReference>
<dbReference type="PROSITE" id="PS51195">
    <property type="entry name" value="Q_MOTIF"/>
    <property type="match status" value="1"/>
</dbReference>
<evidence type="ECO:0000256" key="6">
    <source>
        <dbReference type="SAM" id="MobiDB-lite"/>
    </source>
</evidence>
<evidence type="ECO:0000259" key="7">
    <source>
        <dbReference type="PROSITE" id="PS51192"/>
    </source>
</evidence>
<dbReference type="InterPro" id="IPR011545">
    <property type="entry name" value="DEAD/DEAH_box_helicase_dom"/>
</dbReference>
<dbReference type="InterPro" id="IPR050079">
    <property type="entry name" value="DEAD_box_RNA_helicase"/>
</dbReference>
<dbReference type="SMART" id="SM00490">
    <property type="entry name" value="HELICc"/>
    <property type="match status" value="1"/>
</dbReference>
<evidence type="ECO:0000256" key="1">
    <source>
        <dbReference type="ARBA" id="ARBA00022741"/>
    </source>
</evidence>
<dbReference type="PANTHER" id="PTHR47959:SF24">
    <property type="entry name" value="ATP-DEPENDENT RNA HELICASE"/>
    <property type="match status" value="1"/>
</dbReference>
<organism evidence="10 11">
    <name type="scientific">Papaver atlanticum</name>
    <dbReference type="NCBI Taxonomy" id="357466"/>
    <lineage>
        <taxon>Eukaryota</taxon>
        <taxon>Viridiplantae</taxon>
        <taxon>Streptophyta</taxon>
        <taxon>Embryophyta</taxon>
        <taxon>Tracheophyta</taxon>
        <taxon>Spermatophyta</taxon>
        <taxon>Magnoliopsida</taxon>
        <taxon>Ranunculales</taxon>
        <taxon>Papaveraceae</taxon>
        <taxon>Papaveroideae</taxon>
        <taxon>Papaver</taxon>
    </lineage>
</organism>
<dbReference type="Gene3D" id="3.30.70.240">
    <property type="match status" value="1"/>
</dbReference>
<evidence type="ECO:0000259" key="9">
    <source>
        <dbReference type="PROSITE" id="PS51195"/>
    </source>
</evidence>
<evidence type="ECO:0000313" key="10">
    <source>
        <dbReference type="EMBL" id="KAI3907615.1"/>
    </source>
</evidence>
<dbReference type="GO" id="GO:0003724">
    <property type="term" value="F:RNA helicase activity"/>
    <property type="evidence" value="ECO:0007669"/>
    <property type="project" value="InterPro"/>
</dbReference>
<keyword evidence="11" id="KW-1185">Reference proteome</keyword>
<dbReference type="Pfam" id="PF00270">
    <property type="entry name" value="DEAD"/>
    <property type="match status" value="1"/>
</dbReference>
<keyword evidence="3" id="KW-0347">Helicase</keyword>
<evidence type="ECO:0000256" key="5">
    <source>
        <dbReference type="PROSITE-ProRule" id="PRU00552"/>
    </source>
</evidence>
<dbReference type="Gene3D" id="3.40.50.300">
    <property type="entry name" value="P-loop containing nucleotide triphosphate hydrolases"/>
    <property type="match status" value="2"/>
</dbReference>
<feature type="domain" description="DEAD-box RNA helicase Q" evidence="9">
    <location>
        <begin position="51"/>
        <end position="79"/>
    </location>
</feature>
<dbReference type="GO" id="GO:0003676">
    <property type="term" value="F:nucleic acid binding"/>
    <property type="evidence" value="ECO:0007669"/>
    <property type="project" value="InterPro"/>
</dbReference>
<evidence type="ECO:0000256" key="4">
    <source>
        <dbReference type="ARBA" id="ARBA00022840"/>
    </source>
</evidence>
<dbReference type="EMBL" id="JAJJMB010010581">
    <property type="protein sequence ID" value="KAI3907615.1"/>
    <property type="molecule type" value="Genomic_DNA"/>
</dbReference>
<dbReference type="SMART" id="SM00487">
    <property type="entry name" value="DEXDc"/>
    <property type="match status" value="1"/>
</dbReference>
<feature type="domain" description="Helicase C-terminal" evidence="8">
    <location>
        <begin position="282"/>
        <end position="429"/>
    </location>
</feature>